<dbReference type="AlphaFoldDB" id="A0A5A7Q123"/>
<gene>
    <name evidence="2" type="ORF">STAS_15107</name>
</gene>
<dbReference type="Proteomes" id="UP000325081">
    <property type="component" value="Unassembled WGS sequence"/>
</dbReference>
<protein>
    <submittedName>
        <fullName evidence="2">MAT+ sexual cell fertilization-promoting factor</fullName>
    </submittedName>
</protein>
<name>A0A5A7Q123_STRAF</name>
<feature type="compositionally biased region" description="Basic residues" evidence="1">
    <location>
        <begin position="223"/>
        <end position="234"/>
    </location>
</feature>
<evidence type="ECO:0000256" key="1">
    <source>
        <dbReference type="SAM" id="MobiDB-lite"/>
    </source>
</evidence>
<feature type="region of interest" description="Disordered" evidence="1">
    <location>
        <begin position="42"/>
        <end position="74"/>
    </location>
</feature>
<proteinExistence type="predicted"/>
<evidence type="ECO:0000313" key="3">
    <source>
        <dbReference type="Proteomes" id="UP000325081"/>
    </source>
</evidence>
<comment type="caution">
    <text evidence="2">The sequence shown here is derived from an EMBL/GenBank/DDBJ whole genome shotgun (WGS) entry which is preliminary data.</text>
</comment>
<evidence type="ECO:0000313" key="2">
    <source>
        <dbReference type="EMBL" id="GER38581.1"/>
    </source>
</evidence>
<organism evidence="2 3">
    <name type="scientific">Striga asiatica</name>
    <name type="common">Asiatic witchweed</name>
    <name type="synonym">Buchnera asiatica</name>
    <dbReference type="NCBI Taxonomy" id="4170"/>
    <lineage>
        <taxon>Eukaryota</taxon>
        <taxon>Viridiplantae</taxon>
        <taxon>Streptophyta</taxon>
        <taxon>Embryophyta</taxon>
        <taxon>Tracheophyta</taxon>
        <taxon>Spermatophyta</taxon>
        <taxon>Magnoliopsida</taxon>
        <taxon>eudicotyledons</taxon>
        <taxon>Gunneridae</taxon>
        <taxon>Pentapetalae</taxon>
        <taxon>asterids</taxon>
        <taxon>lamiids</taxon>
        <taxon>Lamiales</taxon>
        <taxon>Orobanchaceae</taxon>
        <taxon>Buchnereae</taxon>
        <taxon>Striga</taxon>
    </lineage>
</organism>
<sequence length="320" mass="35502">MSRVVGVWMSTRSKAPAPISSTPSSFKPAGGMHCETKEWVVGPRARTPEPPRRSPLLLNPHPNTSLGTGSEPSSNWKVSVARFPMDQPSSAYITLYVHLSCARPLLGHSNSWYDLEFSVLKKWAGFGGHFVLHDVHWIHVRSVPVDIRARKAAASTQSNLFCPRPRASCKSSILLRSYRERKIVIYTYSRVREIRLIAPPRLIEVGTTFSSLLITRDPTTFHRRRVAGNRRRRPSLSETASVQPHAAASQPPQPGPAHGPSSDAPWRRTSSFARASPSTRVLRALHACARRHARTSPRTTRRPAPQARVILDASAQSESA</sequence>
<dbReference type="EMBL" id="BKCP01005516">
    <property type="protein sequence ID" value="GER38581.1"/>
    <property type="molecule type" value="Genomic_DNA"/>
</dbReference>
<feature type="compositionally biased region" description="Polar residues" evidence="1">
    <location>
        <begin position="61"/>
        <end position="74"/>
    </location>
</feature>
<feature type="compositionally biased region" description="Polar residues" evidence="1">
    <location>
        <begin position="268"/>
        <end position="279"/>
    </location>
</feature>
<reference evidence="3" key="1">
    <citation type="journal article" date="2019" name="Curr. Biol.">
        <title>Genome Sequence of Striga asiatica Provides Insight into the Evolution of Plant Parasitism.</title>
        <authorList>
            <person name="Yoshida S."/>
            <person name="Kim S."/>
            <person name="Wafula E.K."/>
            <person name="Tanskanen J."/>
            <person name="Kim Y.M."/>
            <person name="Honaas L."/>
            <person name="Yang Z."/>
            <person name="Spallek T."/>
            <person name="Conn C.E."/>
            <person name="Ichihashi Y."/>
            <person name="Cheong K."/>
            <person name="Cui S."/>
            <person name="Der J.P."/>
            <person name="Gundlach H."/>
            <person name="Jiao Y."/>
            <person name="Hori C."/>
            <person name="Ishida J.K."/>
            <person name="Kasahara H."/>
            <person name="Kiba T."/>
            <person name="Kim M.S."/>
            <person name="Koo N."/>
            <person name="Laohavisit A."/>
            <person name="Lee Y.H."/>
            <person name="Lumba S."/>
            <person name="McCourt P."/>
            <person name="Mortimer J.C."/>
            <person name="Mutuku J.M."/>
            <person name="Nomura T."/>
            <person name="Sasaki-Sekimoto Y."/>
            <person name="Seto Y."/>
            <person name="Wang Y."/>
            <person name="Wakatake T."/>
            <person name="Sakakibara H."/>
            <person name="Demura T."/>
            <person name="Yamaguchi S."/>
            <person name="Yoneyama K."/>
            <person name="Manabe R.I."/>
            <person name="Nelson D.C."/>
            <person name="Schulman A.H."/>
            <person name="Timko M.P."/>
            <person name="dePamphilis C.W."/>
            <person name="Choi D."/>
            <person name="Shirasu K."/>
        </authorList>
    </citation>
    <scope>NUCLEOTIDE SEQUENCE [LARGE SCALE GENOMIC DNA]</scope>
    <source>
        <strain evidence="3">cv. UVA1</strain>
    </source>
</reference>
<accession>A0A5A7Q123</accession>
<keyword evidence="3" id="KW-1185">Reference proteome</keyword>
<feature type="region of interest" description="Disordered" evidence="1">
    <location>
        <begin position="223"/>
        <end position="320"/>
    </location>
</feature>
<feature type="compositionally biased region" description="Basic residues" evidence="1">
    <location>
        <begin position="288"/>
        <end position="301"/>
    </location>
</feature>